<keyword evidence="4" id="KW-0413">Isomerase</keyword>
<accession>A0A1Q8E7P4</accession>
<dbReference type="OrthoDB" id="2220762at2"/>
<proteinExistence type="predicted"/>
<evidence type="ECO:0000313" key="4">
    <source>
        <dbReference type="EMBL" id="SUN08031.1"/>
    </source>
</evidence>
<keyword evidence="1" id="KW-0175">Coiled coil</keyword>
<evidence type="ECO:0000313" key="5">
    <source>
        <dbReference type="Proteomes" id="UP000186437"/>
    </source>
</evidence>
<evidence type="ECO:0000256" key="2">
    <source>
        <dbReference type="SAM" id="MobiDB-lite"/>
    </source>
</evidence>
<evidence type="ECO:0000313" key="3">
    <source>
        <dbReference type="EMBL" id="OLF47790.1"/>
    </source>
</evidence>
<dbReference type="EMBL" id="MSJL01000078">
    <property type="protein sequence ID" value="OLF47790.1"/>
    <property type="molecule type" value="Genomic_DNA"/>
</dbReference>
<reference evidence="4 6" key="3">
    <citation type="submission" date="2018-06" db="EMBL/GenBank/DDBJ databases">
        <authorList>
            <consortium name="Pathogen Informatics"/>
            <person name="Doyle S."/>
        </authorList>
    </citation>
    <scope>NUCLEOTIDE SEQUENCE [LARGE SCALE GENOMIC DNA]</scope>
    <source>
        <strain evidence="4 6">NCTC12957</strain>
    </source>
</reference>
<keyword evidence="5" id="KW-1185">Reference proteome</keyword>
<dbReference type="GO" id="GO:0016853">
    <property type="term" value="F:isomerase activity"/>
    <property type="evidence" value="ECO:0007669"/>
    <property type="project" value="UniProtKB-KW"/>
</dbReference>
<feature type="coiled-coil region" evidence="1">
    <location>
        <begin position="35"/>
        <end position="62"/>
    </location>
</feature>
<gene>
    <name evidence="3" type="ORF">BU200_09995</name>
    <name evidence="4" type="ORF">NCTC12957_01618</name>
</gene>
<organism evidence="3 5">
    <name type="scientific">Streptococcus acidominimus</name>
    <dbReference type="NCBI Taxonomy" id="1326"/>
    <lineage>
        <taxon>Bacteria</taxon>
        <taxon>Bacillati</taxon>
        <taxon>Bacillota</taxon>
        <taxon>Bacilli</taxon>
        <taxon>Lactobacillales</taxon>
        <taxon>Streptococcaceae</taxon>
        <taxon>Streptococcus</taxon>
    </lineage>
</organism>
<evidence type="ECO:0000313" key="6">
    <source>
        <dbReference type="Proteomes" id="UP000255213"/>
    </source>
</evidence>
<dbReference type="Proteomes" id="UP000186437">
    <property type="component" value="Unassembled WGS sequence"/>
</dbReference>
<feature type="region of interest" description="Disordered" evidence="2">
    <location>
        <begin position="190"/>
        <end position="214"/>
    </location>
</feature>
<reference evidence="3" key="2">
    <citation type="submission" date="2016-12" db="EMBL/GenBank/DDBJ databases">
        <authorList>
            <person name="Song W.-J."/>
            <person name="Kurnit D.M."/>
        </authorList>
    </citation>
    <scope>NUCLEOTIDE SEQUENCE [LARGE SCALE GENOMIC DNA]</scope>
    <source>
        <strain evidence="3">ATCC 51725</strain>
    </source>
</reference>
<dbReference type="RefSeq" id="WP_075099991.1">
    <property type="nucleotide sequence ID" value="NZ_MSJL01000078.1"/>
</dbReference>
<evidence type="ECO:0000256" key="1">
    <source>
        <dbReference type="SAM" id="Coils"/>
    </source>
</evidence>
<name>A0A1Q8E7P4_STRAI</name>
<reference evidence="5" key="1">
    <citation type="submission" date="2016-12" db="EMBL/GenBank/DDBJ databases">
        <authorList>
            <person name="Gulvik C.A."/>
        </authorList>
    </citation>
    <scope>NUCLEOTIDE SEQUENCE [LARGE SCALE GENOMIC DNA]</scope>
    <source>
        <strain evidence="5">ATCC 51725</strain>
    </source>
</reference>
<protein>
    <submittedName>
        <fullName evidence="4">Parvulin-like peptidyl-prolyl isomerase</fullName>
    </submittedName>
</protein>
<sequence>MIDKTKQIVLVSVASLALLAFVSTMGYSLGKQSVTNETRAAIKQEAKKLQEEQAQKEKSSRLSQEGVKAFLRHYFTKKQLGENNKRIKPYLTDSAYREELTRQEDTLQQVYKDYILDYQYQEADIYLNHASNEVLAEVSYTVTYIPDLEQKDKAQTNQVEKRLLRLTYTKPGDKLLVNHLQTYSTDLSEALTQAQKTTPEPEAIPELPVSTTTP</sequence>
<dbReference type="EMBL" id="UHEN01000001">
    <property type="protein sequence ID" value="SUN08031.1"/>
    <property type="molecule type" value="Genomic_DNA"/>
</dbReference>
<dbReference type="AlphaFoldDB" id="A0A1Q8E7P4"/>
<dbReference type="Proteomes" id="UP000255213">
    <property type="component" value="Unassembled WGS sequence"/>
</dbReference>